<evidence type="ECO:0000313" key="6">
    <source>
        <dbReference type="EMBL" id="MCL9819211.1"/>
    </source>
</evidence>
<dbReference type="GO" id="GO:0005840">
    <property type="term" value="C:ribosome"/>
    <property type="evidence" value="ECO:0007669"/>
    <property type="project" value="UniProtKB-KW"/>
</dbReference>
<reference evidence="6" key="1">
    <citation type="submission" date="2022-06" db="EMBL/GenBank/DDBJ databases">
        <title>Helicobacter colisuis sp. nov.</title>
        <authorList>
            <person name="Papic B."/>
            <person name="Gruntar I."/>
        </authorList>
    </citation>
    <scope>NUCLEOTIDE SEQUENCE</scope>
    <source>
        <strain evidence="6">11154-15</strain>
    </source>
</reference>
<evidence type="ECO:0000256" key="4">
    <source>
        <dbReference type="ARBA" id="ARBA00035259"/>
    </source>
</evidence>
<keyword evidence="7" id="KW-1185">Reference proteome</keyword>
<dbReference type="Proteomes" id="UP001057522">
    <property type="component" value="Unassembled WGS sequence"/>
</dbReference>
<dbReference type="InterPro" id="IPR014721">
    <property type="entry name" value="Ribsml_uS5_D2-typ_fold_subgr"/>
</dbReference>
<evidence type="ECO:0000256" key="1">
    <source>
        <dbReference type="ARBA" id="ARBA00005251"/>
    </source>
</evidence>
<keyword evidence="2 5" id="KW-0689">Ribosomal protein</keyword>
<comment type="caution">
    <text evidence="6">The sequence shown here is derived from an EMBL/GenBank/DDBJ whole genome shotgun (WGS) entry which is preliminary data.</text>
</comment>
<gene>
    <name evidence="5 6" type="primary">rpsI</name>
    <name evidence="6" type="ORF">NCR95_03355</name>
</gene>
<accession>A0ABT0TTF2</accession>
<evidence type="ECO:0000256" key="5">
    <source>
        <dbReference type="HAMAP-Rule" id="MF_00532"/>
    </source>
</evidence>
<name>A0ABT0TTF2_9HELI</name>
<dbReference type="Pfam" id="PF00380">
    <property type="entry name" value="Ribosomal_S9"/>
    <property type="match status" value="1"/>
</dbReference>
<dbReference type="SUPFAM" id="SSF54211">
    <property type="entry name" value="Ribosomal protein S5 domain 2-like"/>
    <property type="match status" value="1"/>
</dbReference>
<dbReference type="RefSeq" id="WP_112058053.1">
    <property type="nucleotide sequence ID" value="NZ_JAMOKV010000002.1"/>
</dbReference>
<dbReference type="InterPro" id="IPR023035">
    <property type="entry name" value="Ribosomal_uS9_bac/plastid"/>
</dbReference>
<dbReference type="InterPro" id="IPR020568">
    <property type="entry name" value="Ribosomal_Su5_D2-typ_SF"/>
</dbReference>
<sequence>MAKIYATGKRKTAIAKVWLTTGSGKLSINGMSLNDWLGGHEAIKMKVMQPLLLTKQEKSVDIVATAMGSGYSAQAEALRHGISKALAAYDTNFRAILKPKGLLTRDSRVVERKKYGKRKARRSPQFSKR</sequence>
<protein>
    <recommendedName>
        <fullName evidence="4 5">Small ribosomal subunit protein uS9</fullName>
    </recommendedName>
</protein>
<dbReference type="PANTHER" id="PTHR21569">
    <property type="entry name" value="RIBOSOMAL PROTEIN S9"/>
    <property type="match status" value="1"/>
</dbReference>
<dbReference type="InterPro" id="IPR000754">
    <property type="entry name" value="Ribosomal_uS9"/>
</dbReference>
<dbReference type="NCBIfam" id="NF001099">
    <property type="entry name" value="PRK00132.1"/>
    <property type="match status" value="1"/>
</dbReference>
<evidence type="ECO:0000256" key="2">
    <source>
        <dbReference type="ARBA" id="ARBA00022980"/>
    </source>
</evidence>
<comment type="similarity">
    <text evidence="1 5">Belongs to the universal ribosomal protein uS9 family.</text>
</comment>
<organism evidence="6 7">
    <name type="scientific">Helicobacter colisuis</name>
    <dbReference type="NCBI Taxonomy" id="2949739"/>
    <lineage>
        <taxon>Bacteria</taxon>
        <taxon>Pseudomonadati</taxon>
        <taxon>Campylobacterota</taxon>
        <taxon>Epsilonproteobacteria</taxon>
        <taxon>Campylobacterales</taxon>
        <taxon>Helicobacteraceae</taxon>
        <taxon>Helicobacter</taxon>
    </lineage>
</organism>
<dbReference type="EMBL" id="JAMOKX010000002">
    <property type="protein sequence ID" value="MCL9819211.1"/>
    <property type="molecule type" value="Genomic_DNA"/>
</dbReference>
<evidence type="ECO:0000313" key="7">
    <source>
        <dbReference type="Proteomes" id="UP001057522"/>
    </source>
</evidence>
<dbReference type="HAMAP" id="MF_00532_B">
    <property type="entry name" value="Ribosomal_uS9_B"/>
    <property type="match status" value="1"/>
</dbReference>
<proteinExistence type="inferred from homology"/>
<evidence type="ECO:0000256" key="3">
    <source>
        <dbReference type="ARBA" id="ARBA00023274"/>
    </source>
</evidence>
<dbReference type="PANTHER" id="PTHR21569:SF1">
    <property type="entry name" value="SMALL RIBOSOMAL SUBUNIT PROTEIN US9M"/>
    <property type="match status" value="1"/>
</dbReference>
<dbReference type="Gene3D" id="3.30.230.10">
    <property type="match status" value="1"/>
</dbReference>
<keyword evidence="3 5" id="KW-0687">Ribonucleoprotein</keyword>